<dbReference type="EMBL" id="LSCR01000006">
    <property type="protein sequence ID" value="KXB35167.1"/>
    <property type="molecule type" value="Genomic_DNA"/>
</dbReference>
<feature type="region of interest" description="Disordered" evidence="3">
    <location>
        <begin position="26"/>
        <end position="47"/>
    </location>
</feature>
<accession>A0A133XW42</accession>
<feature type="domain" description="ZinT" evidence="4">
    <location>
        <begin position="47"/>
        <end position="211"/>
    </location>
</feature>
<evidence type="ECO:0000256" key="2">
    <source>
        <dbReference type="ARBA" id="ARBA00022833"/>
    </source>
</evidence>
<dbReference type="STRING" id="1393034.HMPREF3192_00532"/>
<keyword evidence="1" id="KW-0732">Signal</keyword>
<dbReference type="Proteomes" id="UP000070675">
    <property type="component" value="Unassembled WGS sequence"/>
</dbReference>
<dbReference type="PROSITE" id="PS51257">
    <property type="entry name" value="PROKAR_LIPOPROTEIN"/>
    <property type="match status" value="1"/>
</dbReference>
<dbReference type="SUPFAM" id="SSF50814">
    <property type="entry name" value="Lipocalins"/>
    <property type="match status" value="1"/>
</dbReference>
<dbReference type="RefSeq" id="WP_066304988.1">
    <property type="nucleotide sequence ID" value="NZ_KQ959487.1"/>
</dbReference>
<evidence type="ECO:0000259" key="4">
    <source>
        <dbReference type="Pfam" id="PF09223"/>
    </source>
</evidence>
<dbReference type="Gene3D" id="2.40.128.20">
    <property type="match status" value="1"/>
</dbReference>
<name>A0A133XW42_9ACTN</name>
<sequence>MNKLTGIAASGISMVLALTLVGCGGQKAQDTSKSQEKPAESAQKDTKKAASLADWKGVWNSIDGYLDEKELDATYEEVAKRDNKKPEDVKNEMKTKTAAEFKGIEVTEDSITFLDGFKDKDGKEIAKSKYEFVEAKKVKHGGAELEWNIFKATDKDAKYPYMMLMGVHGEEELVHFHLRFGASVEEMEKKTDWYPTFVKPSTTLDQIKGEIKE</sequence>
<evidence type="ECO:0000313" key="5">
    <source>
        <dbReference type="EMBL" id="KXB35167.1"/>
    </source>
</evidence>
<dbReference type="InterPro" id="IPR015304">
    <property type="entry name" value="ZinT_dom"/>
</dbReference>
<reference evidence="6" key="1">
    <citation type="submission" date="2016-01" db="EMBL/GenBank/DDBJ databases">
        <authorList>
            <person name="Mitreva M."/>
            <person name="Pepin K.H."/>
            <person name="Mihindukulasuriya K.A."/>
            <person name="Fulton R."/>
            <person name="Fronick C."/>
            <person name="O'Laughlin M."/>
            <person name="Miner T."/>
            <person name="Herter B."/>
            <person name="Rosa B.A."/>
            <person name="Cordes M."/>
            <person name="Tomlinson C."/>
            <person name="Wollam A."/>
            <person name="Palsikar V.B."/>
            <person name="Mardis E.R."/>
            <person name="Wilson R.K."/>
        </authorList>
    </citation>
    <scope>NUCLEOTIDE SEQUENCE [LARGE SCALE GENOMIC DNA]</scope>
    <source>
        <strain evidence="6">DNF00019</strain>
    </source>
</reference>
<dbReference type="OrthoDB" id="3186216at2"/>
<keyword evidence="6" id="KW-1185">Reference proteome</keyword>
<proteinExistence type="predicted"/>
<dbReference type="InterPro" id="IPR012674">
    <property type="entry name" value="Calycin"/>
</dbReference>
<evidence type="ECO:0000256" key="1">
    <source>
        <dbReference type="ARBA" id="ARBA00022729"/>
    </source>
</evidence>
<dbReference type="PATRIC" id="fig|1393034.3.peg.514"/>
<comment type="caution">
    <text evidence="5">The sequence shown here is derived from an EMBL/GenBank/DDBJ whole genome shotgun (WGS) entry which is preliminary data.</text>
</comment>
<dbReference type="Pfam" id="PF09223">
    <property type="entry name" value="ZinT"/>
    <property type="match status" value="1"/>
</dbReference>
<organism evidence="5 6">
    <name type="scientific">Atopobium deltae</name>
    <dbReference type="NCBI Taxonomy" id="1393034"/>
    <lineage>
        <taxon>Bacteria</taxon>
        <taxon>Bacillati</taxon>
        <taxon>Actinomycetota</taxon>
        <taxon>Coriobacteriia</taxon>
        <taxon>Coriobacteriales</taxon>
        <taxon>Atopobiaceae</taxon>
        <taxon>Atopobium</taxon>
    </lineage>
</organism>
<evidence type="ECO:0000313" key="6">
    <source>
        <dbReference type="Proteomes" id="UP000070675"/>
    </source>
</evidence>
<dbReference type="AlphaFoldDB" id="A0A133XW42"/>
<dbReference type="GO" id="GO:0008270">
    <property type="term" value="F:zinc ion binding"/>
    <property type="evidence" value="ECO:0007669"/>
    <property type="project" value="InterPro"/>
</dbReference>
<gene>
    <name evidence="5" type="ORF">HMPREF3192_00532</name>
</gene>
<keyword evidence="2" id="KW-0862">Zinc</keyword>
<protein>
    <recommendedName>
        <fullName evidence="4">ZinT domain-containing protein</fullName>
    </recommendedName>
</protein>
<evidence type="ECO:0000256" key="3">
    <source>
        <dbReference type="SAM" id="MobiDB-lite"/>
    </source>
</evidence>
<feature type="compositionally biased region" description="Basic and acidic residues" evidence="3">
    <location>
        <begin position="33"/>
        <end position="47"/>
    </location>
</feature>